<reference evidence="2" key="1">
    <citation type="submission" date="2018-08" db="EMBL/GenBank/DDBJ databases">
        <authorList>
            <person name="Chevrot R."/>
        </authorList>
    </citation>
    <scope>NUCLEOTIDE SEQUENCE [LARGE SCALE GENOMIC DNA]</scope>
</reference>
<dbReference type="GO" id="GO:0009265">
    <property type="term" value="P:2'-deoxyribonucleotide biosynthetic process"/>
    <property type="evidence" value="ECO:0007669"/>
    <property type="project" value="TreeGrafter"/>
</dbReference>
<dbReference type="GO" id="GO:0008998">
    <property type="term" value="F:ribonucleoside-triphosphate reductase (thioredoxin) activity"/>
    <property type="evidence" value="ECO:0007669"/>
    <property type="project" value="UniProtKB-EC"/>
</dbReference>
<organism evidence="1 2">
    <name type="scientific">Paenibacillus alvei</name>
    <name type="common">Bacillus alvei</name>
    <dbReference type="NCBI Taxonomy" id="44250"/>
    <lineage>
        <taxon>Bacteria</taxon>
        <taxon>Bacillati</taxon>
        <taxon>Bacillota</taxon>
        <taxon>Bacilli</taxon>
        <taxon>Bacillales</taxon>
        <taxon>Paenibacillaceae</taxon>
        <taxon>Paenibacillus</taxon>
    </lineage>
</organism>
<dbReference type="NCBIfam" id="TIGR02487">
    <property type="entry name" value="NrdD"/>
    <property type="match status" value="1"/>
</dbReference>
<dbReference type="CDD" id="cd01675">
    <property type="entry name" value="RNR_III"/>
    <property type="match status" value="1"/>
</dbReference>
<dbReference type="GO" id="GO:0004748">
    <property type="term" value="F:ribonucleoside-diphosphate reductase activity, thioredoxin disulfide as acceptor"/>
    <property type="evidence" value="ECO:0007669"/>
    <property type="project" value="TreeGrafter"/>
</dbReference>
<evidence type="ECO:0000313" key="1">
    <source>
        <dbReference type="EMBL" id="SYX82298.1"/>
    </source>
</evidence>
<dbReference type="Proteomes" id="UP000304148">
    <property type="component" value="Chromosome"/>
</dbReference>
<dbReference type="InterPro" id="IPR012833">
    <property type="entry name" value="NrdD"/>
</dbReference>
<dbReference type="GO" id="GO:0031250">
    <property type="term" value="C:anaerobic ribonucleoside-triphosphate reductase complex"/>
    <property type="evidence" value="ECO:0007669"/>
    <property type="project" value="TreeGrafter"/>
</dbReference>
<evidence type="ECO:0000313" key="2">
    <source>
        <dbReference type="Proteomes" id="UP000304148"/>
    </source>
</evidence>
<dbReference type="AlphaFoldDB" id="A0A383R5S1"/>
<dbReference type="PANTHER" id="PTHR21075:SF0">
    <property type="entry name" value="ANAEROBIC RIBONUCLEOSIDE-TRIPHOSPHATE REDUCTASE"/>
    <property type="match status" value="1"/>
</dbReference>
<dbReference type="EC" id="1.17.4.2" evidence="1"/>
<dbReference type="Pfam" id="PF13597">
    <property type="entry name" value="NRDD"/>
    <property type="match status" value="1"/>
</dbReference>
<dbReference type="EMBL" id="LS992241">
    <property type="protein sequence ID" value="SYX82298.1"/>
    <property type="molecule type" value="Genomic_DNA"/>
</dbReference>
<sequence length="631" mass="70623">MTMVSMKRTNAVWDRSKRTSTERLTASLHEIVDGGNQDLMQENANVDGRSPMGMMGKIASESARWYAVQHLLSADVRDAVEQNLMYPHDLDFYASGTTTCCQIPLGKMLKQGFNTGHGYMREPQDIKSALALASIILQANQNQQHGGQAYPMFDYDVAPYVRKTFNRHIRYIESLPLQADFDLETEAWRLTERDVYQACEAFIHNANSMHSRGGGQVPFISLNYGTDTSVEGRMLIKQFLLATQAGLGRGETPIFPIQIFKVKKGVNFAPADPNYDLYQLALQTTAQRLFPNFAFLDAPFNAQYDNGTPESEACYMGCRTRVMGNVNGDETAIGRGNLSFTSLNLVRLAMMSSSVDNFFGRLDSLLSLTVKQLRERFDYQSKKQVRDFAFLMKQGVWRGSEDLQPEDELGDILKQGTLSVGFIGLAEALVALVGSHHGQSEDARKLGMRIVSHMRMRMDEAIEATGLNFSLIATPAEGLSGKFTSRDRDDFGVRKGITDRKYYTNSFHVPVYYSLKAINKIQIEGPFHELCNAGHITYVELDGSAKANPQALDRIVRAMAMSGIGYGSLNHPVDRCRTCGHQDTIEDSCPMCGSSGSQIERIRRITGYLVGDMDKWNSAKRKEETERVKHR</sequence>
<keyword evidence="1" id="KW-0560">Oxidoreductase</keyword>
<dbReference type="SUPFAM" id="SSF51998">
    <property type="entry name" value="PFL-like glycyl radical enzymes"/>
    <property type="match status" value="1"/>
</dbReference>
<dbReference type="NCBIfam" id="NF011292">
    <property type="entry name" value="PRK14704.1"/>
    <property type="match status" value="1"/>
</dbReference>
<name>A0A383R5S1_PAEAL</name>
<protein>
    <submittedName>
        <fullName evidence="1">Anaerobic ribonucleoside triphosphate reductase</fullName>
        <ecNumber evidence="1">1.17.4.2</ecNumber>
    </submittedName>
</protein>
<dbReference type="PANTHER" id="PTHR21075">
    <property type="entry name" value="ANAEROBIC RIBONUCLEOSIDE-TRIPHOSPHATE REDUCTASE"/>
    <property type="match status" value="1"/>
</dbReference>
<proteinExistence type="predicted"/>
<dbReference type="GO" id="GO:0006260">
    <property type="term" value="P:DNA replication"/>
    <property type="evidence" value="ECO:0007669"/>
    <property type="project" value="InterPro"/>
</dbReference>
<dbReference type="Gene3D" id="3.20.70.20">
    <property type="match status" value="1"/>
</dbReference>
<gene>
    <name evidence="1" type="ORF">PBLR_10720</name>
</gene>
<accession>A0A383R5S1</accession>